<proteinExistence type="predicted"/>
<dbReference type="InterPro" id="IPR006045">
    <property type="entry name" value="Cupin_1"/>
</dbReference>
<name>A0A4Y6UJK4_9PROT</name>
<dbReference type="InterPro" id="IPR013096">
    <property type="entry name" value="Cupin_2"/>
</dbReference>
<gene>
    <name evidence="3" type="ORF">E3D00_03965</name>
</gene>
<reference evidence="3 4" key="1">
    <citation type="submission" date="2019-03" db="EMBL/GenBank/DDBJ databases">
        <title>The complete genome sequence of Swingsia samuiensis NBRC107927(T).</title>
        <authorList>
            <person name="Chua K.-O."/>
            <person name="Chan K.-G."/>
            <person name="See-Too W.-S."/>
        </authorList>
    </citation>
    <scope>NUCLEOTIDE SEQUENCE [LARGE SCALE GENOMIC DNA]</scope>
    <source>
        <strain evidence="3 4">AH83</strain>
    </source>
</reference>
<dbReference type="KEGG" id="ssam:E3D00_03965"/>
<evidence type="ECO:0000313" key="3">
    <source>
        <dbReference type="EMBL" id="QDH16818.1"/>
    </source>
</evidence>
<feature type="domain" description="Cupin type-1" evidence="2">
    <location>
        <begin position="53"/>
        <end position="160"/>
    </location>
</feature>
<organism evidence="3 4">
    <name type="scientific">Swingsia samuiensis</name>
    <dbReference type="NCBI Taxonomy" id="1293412"/>
    <lineage>
        <taxon>Bacteria</taxon>
        <taxon>Pseudomonadati</taxon>
        <taxon>Pseudomonadota</taxon>
        <taxon>Alphaproteobacteria</taxon>
        <taxon>Acetobacterales</taxon>
        <taxon>Acetobacteraceae</taxon>
        <taxon>Swingsia</taxon>
    </lineage>
</organism>
<dbReference type="OrthoDB" id="7506908at2"/>
<dbReference type="InterPro" id="IPR014710">
    <property type="entry name" value="RmlC-like_jellyroll"/>
</dbReference>
<accession>A0A4Y6UJK4</accession>
<dbReference type="Gene3D" id="2.60.120.10">
    <property type="entry name" value="Jelly Rolls"/>
    <property type="match status" value="1"/>
</dbReference>
<sequence length="161" mass="17669">MSLRHLFLLTSISAFLFTPFAFAQHQTKLQIIPNEDALTWQKAPSTLPRGSKIAFLYGTENTPDLSVIRLMIPAGSVIPLHSHPASELLTVIAGSIHLYIENDDTSEKEYDLKTGGFLVLPQNVPHALIVGNQGAILQVSGSDVFNTNYVNSKDDPRSVKK</sequence>
<dbReference type="RefSeq" id="WP_141460150.1">
    <property type="nucleotide sequence ID" value="NZ_CP038141.1"/>
</dbReference>
<dbReference type="Proteomes" id="UP000316313">
    <property type="component" value="Chromosome"/>
</dbReference>
<dbReference type="Pfam" id="PF07883">
    <property type="entry name" value="Cupin_2"/>
    <property type="match status" value="1"/>
</dbReference>
<dbReference type="CDD" id="cd06989">
    <property type="entry name" value="cupin_DRT102"/>
    <property type="match status" value="1"/>
</dbReference>
<keyword evidence="1" id="KW-0732">Signal</keyword>
<dbReference type="EMBL" id="CP038141">
    <property type="protein sequence ID" value="QDH16818.1"/>
    <property type="molecule type" value="Genomic_DNA"/>
</dbReference>
<dbReference type="SUPFAM" id="SSF51182">
    <property type="entry name" value="RmlC-like cupins"/>
    <property type="match status" value="1"/>
</dbReference>
<protein>
    <submittedName>
        <fullName evidence="3">Cupin domain-containing protein</fullName>
    </submittedName>
</protein>
<feature type="signal peptide" evidence="1">
    <location>
        <begin position="1"/>
        <end position="23"/>
    </location>
</feature>
<keyword evidence="4" id="KW-1185">Reference proteome</keyword>
<dbReference type="SMART" id="SM00835">
    <property type="entry name" value="Cupin_1"/>
    <property type="match status" value="1"/>
</dbReference>
<evidence type="ECO:0000313" key="4">
    <source>
        <dbReference type="Proteomes" id="UP000316313"/>
    </source>
</evidence>
<dbReference type="AlphaFoldDB" id="A0A4Y6UJK4"/>
<feature type="chain" id="PRO_5021281139" evidence="1">
    <location>
        <begin position="24"/>
        <end position="161"/>
    </location>
</feature>
<evidence type="ECO:0000259" key="2">
    <source>
        <dbReference type="SMART" id="SM00835"/>
    </source>
</evidence>
<dbReference type="InterPro" id="IPR011051">
    <property type="entry name" value="RmlC_Cupin_sf"/>
</dbReference>
<evidence type="ECO:0000256" key="1">
    <source>
        <dbReference type="SAM" id="SignalP"/>
    </source>
</evidence>